<dbReference type="SUPFAM" id="SSF51569">
    <property type="entry name" value="Aldolase"/>
    <property type="match status" value="1"/>
</dbReference>
<evidence type="ECO:0000256" key="1">
    <source>
        <dbReference type="ARBA" id="ARBA00008679"/>
    </source>
</evidence>
<evidence type="ECO:0000313" key="4">
    <source>
        <dbReference type="Proteomes" id="UP000199071"/>
    </source>
</evidence>
<evidence type="ECO:0000256" key="2">
    <source>
        <dbReference type="ARBA" id="ARBA00023239"/>
    </source>
</evidence>
<dbReference type="GO" id="GO:0061595">
    <property type="term" value="F:6-deoxy-6-sulfofructose-1-phosphate aldolase activity"/>
    <property type="evidence" value="ECO:0007669"/>
    <property type="project" value="TreeGrafter"/>
</dbReference>
<dbReference type="NCBIfam" id="NF009498">
    <property type="entry name" value="PRK12858.1"/>
    <property type="match status" value="1"/>
</dbReference>
<dbReference type="PANTHER" id="PTHR39340:SF1">
    <property type="entry name" value="SULFOFRUCTOSEPHOSPHATE ALDOLASE"/>
    <property type="match status" value="1"/>
</dbReference>
<keyword evidence="2" id="KW-0456">Lyase</keyword>
<dbReference type="InterPro" id="IPR013785">
    <property type="entry name" value="Aldolase_TIM"/>
</dbReference>
<keyword evidence="4" id="KW-1185">Reference proteome</keyword>
<protein>
    <submittedName>
        <fullName evidence="3">Tagatose 1,6-diphosphate aldolase</fullName>
    </submittedName>
</protein>
<name>A0A1G6ENM8_9HYPH</name>
<gene>
    <name evidence="3" type="ORF">SAMN02982931_04759</name>
</gene>
<dbReference type="InterPro" id="IPR050552">
    <property type="entry name" value="LacD_aldolase"/>
</dbReference>
<organism evidence="3 4">
    <name type="scientific">Bauldia litoralis</name>
    <dbReference type="NCBI Taxonomy" id="665467"/>
    <lineage>
        <taxon>Bacteria</taxon>
        <taxon>Pseudomonadati</taxon>
        <taxon>Pseudomonadota</taxon>
        <taxon>Alphaproteobacteria</taxon>
        <taxon>Hyphomicrobiales</taxon>
        <taxon>Kaistiaceae</taxon>
        <taxon>Bauldia</taxon>
    </lineage>
</organism>
<dbReference type="InterPro" id="IPR002915">
    <property type="entry name" value="DeoC/FbaB/LacD_aldolase"/>
</dbReference>
<evidence type="ECO:0000313" key="3">
    <source>
        <dbReference type="EMBL" id="SDB59027.1"/>
    </source>
</evidence>
<dbReference type="PANTHER" id="PTHR39340">
    <property type="entry name" value="SULFOFRUCTOSEPHOSPHATE ALDOLASE"/>
    <property type="match status" value="1"/>
</dbReference>
<sequence>MELSSGKLRGIRRLADSDGRFKMVAVDQRPPMLKALADKLGGRAPGYEDLGTAKAVLAEALLPLGSALLIDPDYGYPQAESVIAPDKGLLITLEDFNFSETADGRKTSLMRGWGVEKVKRLGADGVKLLLWYRPDASTNVVDHQKALVRSVGEACRIYDIPFLLELLVFPFKGSAGHSTDYTEDKDKHPDLVLQSLRDFADPEFGVDIYKLESPALAKSLPDPDDDTAEARTAQSQFDEISRIIDKPWVMLSAGASMEVFRRVLTYAYRAGANGYLAGRAIWWPAFQHFPDIAAMKADLATQSVNYMGDINRLTDAKARPWVEAKIFGGHATLDNAGHSFPADYPGFS</sequence>
<dbReference type="SMART" id="SM01133">
    <property type="entry name" value="DeoC"/>
    <property type="match status" value="1"/>
</dbReference>
<dbReference type="STRING" id="665467.SAMN02982931_04759"/>
<reference evidence="3 4" key="1">
    <citation type="submission" date="2016-10" db="EMBL/GenBank/DDBJ databases">
        <authorList>
            <person name="de Groot N.N."/>
        </authorList>
    </citation>
    <scope>NUCLEOTIDE SEQUENCE [LARGE SCALE GENOMIC DNA]</scope>
    <source>
        <strain evidence="3 4">ATCC 35022</strain>
    </source>
</reference>
<dbReference type="RefSeq" id="WP_090881302.1">
    <property type="nucleotide sequence ID" value="NZ_FMXQ01000019.1"/>
</dbReference>
<comment type="similarity">
    <text evidence="1">Belongs to the aldolase LacD family.</text>
</comment>
<dbReference type="Gene3D" id="3.20.20.70">
    <property type="entry name" value="Aldolase class I"/>
    <property type="match status" value="1"/>
</dbReference>
<dbReference type="OrthoDB" id="9802970at2"/>
<dbReference type="GO" id="GO:1902777">
    <property type="term" value="P:6-sulfoquinovose(1-) catabolic process"/>
    <property type="evidence" value="ECO:0007669"/>
    <property type="project" value="TreeGrafter"/>
</dbReference>
<accession>A0A1G6ENM8</accession>
<dbReference type="Proteomes" id="UP000199071">
    <property type="component" value="Unassembled WGS sequence"/>
</dbReference>
<dbReference type="EMBL" id="FMXQ01000019">
    <property type="protein sequence ID" value="SDB59027.1"/>
    <property type="molecule type" value="Genomic_DNA"/>
</dbReference>
<proteinExistence type="inferred from homology"/>
<dbReference type="AlphaFoldDB" id="A0A1G6ENM8"/>
<dbReference type="Pfam" id="PF01791">
    <property type="entry name" value="DeoC"/>
    <property type="match status" value="1"/>
</dbReference>